<feature type="binding site" evidence="6">
    <location>
        <position position="241"/>
    </location>
    <ligand>
        <name>NADP(+)</name>
        <dbReference type="ChEBI" id="CHEBI:58349"/>
    </ligand>
</feature>
<feature type="domain" description="SDH C-terminal" evidence="9">
    <location>
        <begin position="241"/>
        <end position="271"/>
    </location>
</feature>
<evidence type="ECO:0000259" key="9">
    <source>
        <dbReference type="Pfam" id="PF18317"/>
    </source>
</evidence>
<dbReference type="NCBIfam" id="NF001314">
    <property type="entry name" value="PRK00258.2-2"/>
    <property type="match status" value="1"/>
</dbReference>
<dbReference type="Proteomes" id="UP000784880">
    <property type="component" value="Unassembled WGS sequence"/>
</dbReference>
<evidence type="ECO:0000256" key="4">
    <source>
        <dbReference type="ARBA" id="ARBA00023141"/>
    </source>
</evidence>
<dbReference type="Pfam" id="PF18317">
    <property type="entry name" value="SDH_C"/>
    <property type="match status" value="1"/>
</dbReference>
<accession>A0ABS6JLR5</accession>
<dbReference type="InterPro" id="IPR011342">
    <property type="entry name" value="Shikimate_DH"/>
</dbReference>
<feature type="active site" description="Proton acceptor" evidence="6">
    <location>
        <position position="66"/>
    </location>
</feature>
<feature type="binding site" evidence="6">
    <location>
        <position position="248"/>
    </location>
    <ligand>
        <name>shikimate</name>
        <dbReference type="ChEBI" id="CHEBI:36208"/>
    </ligand>
</feature>
<dbReference type="GO" id="GO:0004764">
    <property type="term" value="F:shikimate 3-dehydrogenase (NADP+) activity"/>
    <property type="evidence" value="ECO:0007669"/>
    <property type="project" value="UniProtKB-EC"/>
</dbReference>
<comment type="caution">
    <text evidence="10">The sequence shown here is derived from an EMBL/GenBank/DDBJ whole genome shotgun (WGS) entry which is preliminary data.</text>
</comment>
<evidence type="ECO:0000256" key="3">
    <source>
        <dbReference type="ARBA" id="ARBA00023002"/>
    </source>
</evidence>
<dbReference type="PANTHER" id="PTHR21089">
    <property type="entry name" value="SHIKIMATE DEHYDROGENASE"/>
    <property type="match status" value="1"/>
</dbReference>
<comment type="function">
    <text evidence="6">Involved in the biosynthesis of the chorismate, which leads to the biosynthesis of aromatic amino acids. Catalyzes the reversible NADPH linked reduction of 3-dehydroshikimate (DHSA) to yield shikimate (SA).</text>
</comment>
<feature type="binding site" evidence="6">
    <location>
        <position position="87"/>
    </location>
    <ligand>
        <name>shikimate</name>
        <dbReference type="ChEBI" id="CHEBI:36208"/>
    </ligand>
</feature>
<sequence>MKEVMGVIGFPISHSLSPEMHESAIKKLGLKMAYHAFLVQPEQLKQAIDGVRSLGFRGINVTIPHKVAVIPYLDEVDELAKEIGAVNTIVNEDGKLKGYNTDGEGFVRSLIERIGNIGEKKVLAVGAGGASRAVSLAVAKHGVKEITITNRTVIKGEDLARNCSRYTQSTSISLEDAARNLMEYDIIINTTSIGMKPEVENMPLSLTNVKKGSLVCDLIYTPIKTKWLKEAEKSGADILNGVEMFVYQGALAFERWTGEKAPIATMRKTVLRQLGGS</sequence>
<keyword evidence="6" id="KW-0521">NADP</keyword>
<keyword evidence="3 6" id="KW-0560">Oxidoreductase</keyword>
<dbReference type="PANTHER" id="PTHR21089:SF1">
    <property type="entry name" value="BIFUNCTIONAL 3-DEHYDROQUINATE DEHYDRATASE_SHIKIMATE DEHYDROGENASE, CHLOROPLASTIC"/>
    <property type="match status" value="1"/>
</dbReference>
<name>A0ABS6JLR5_9BACI</name>
<organism evidence="10 11">
    <name type="scientific">Evansella tamaricis</name>
    <dbReference type="NCBI Taxonomy" id="2069301"/>
    <lineage>
        <taxon>Bacteria</taxon>
        <taxon>Bacillati</taxon>
        <taxon>Bacillota</taxon>
        <taxon>Bacilli</taxon>
        <taxon>Bacillales</taxon>
        <taxon>Bacillaceae</taxon>
        <taxon>Evansella</taxon>
    </lineage>
</organism>
<evidence type="ECO:0000256" key="1">
    <source>
        <dbReference type="ARBA" id="ARBA00004871"/>
    </source>
</evidence>
<evidence type="ECO:0000259" key="7">
    <source>
        <dbReference type="Pfam" id="PF01488"/>
    </source>
</evidence>
<dbReference type="EC" id="1.1.1.25" evidence="2 6"/>
<comment type="similarity">
    <text evidence="6">Belongs to the shikimate dehydrogenase family.</text>
</comment>
<dbReference type="InterPro" id="IPR006151">
    <property type="entry name" value="Shikm_DH/Glu-tRNA_Rdtase"/>
</dbReference>
<keyword evidence="11" id="KW-1185">Reference proteome</keyword>
<evidence type="ECO:0000259" key="8">
    <source>
        <dbReference type="Pfam" id="PF08501"/>
    </source>
</evidence>
<dbReference type="CDD" id="cd01065">
    <property type="entry name" value="NAD_bind_Shikimate_DH"/>
    <property type="match status" value="1"/>
</dbReference>
<evidence type="ECO:0000313" key="11">
    <source>
        <dbReference type="Proteomes" id="UP000784880"/>
    </source>
</evidence>
<feature type="binding site" evidence="6">
    <location>
        <position position="220"/>
    </location>
    <ligand>
        <name>shikimate</name>
        <dbReference type="ChEBI" id="CHEBI:36208"/>
    </ligand>
</feature>
<dbReference type="InterPro" id="IPR041121">
    <property type="entry name" value="SDH_C"/>
</dbReference>
<gene>
    <name evidence="6 10" type="primary">aroE</name>
    <name evidence="10" type="ORF">KS419_16730</name>
</gene>
<feature type="domain" description="Quinate/shikimate 5-dehydrogenase/glutamyl-tRNA reductase" evidence="7">
    <location>
        <begin position="114"/>
        <end position="192"/>
    </location>
</feature>
<protein>
    <recommendedName>
        <fullName evidence="2 6">Shikimate dehydrogenase (NADP(+))</fullName>
        <shortName evidence="6">SDH</shortName>
        <ecNumber evidence="2 6">1.1.1.25</ecNumber>
    </recommendedName>
</protein>
<dbReference type="NCBIfam" id="TIGR00507">
    <property type="entry name" value="aroE"/>
    <property type="match status" value="1"/>
</dbReference>
<dbReference type="HAMAP" id="MF_00222">
    <property type="entry name" value="Shikimate_DH_AroE"/>
    <property type="match status" value="1"/>
</dbReference>
<evidence type="ECO:0000256" key="6">
    <source>
        <dbReference type="HAMAP-Rule" id="MF_00222"/>
    </source>
</evidence>
<keyword evidence="6" id="KW-0028">Amino-acid biosynthesis</keyword>
<feature type="binding site" evidence="6">
    <location>
        <begin position="150"/>
        <end position="155"/>
    </location>
    <ligand>
        <name>NADP(+)</name>
        <dbReference type="ChEBI" id="CHEBI:58349"/>
    </ligand>
</feature>
<comment type="subunit">
    <text evidence="6">Homodimer.</text>
</comment>
<feature type="binding site" evidence="6">
    <location>
        <position position="78"/>
    </location>
    <ligand>
        <name>NADP(+)</name>
        <dbReference type="ChEBI" id="CHEBI:58349"/>
    </ligand>
</feature>
<feature type="binding site" evidence="6">
    <location>
        <position position="102"/>
    </location>
    <ligand>
        <name>shikimate</name>
        <dbReference type="ChEBI" id="CHEBI:36208"/>
    </ligand>
</feature>
<dbReference type="Pfam" id="PF08501">
    <property type="entry name" value="Shikimate_dh_N"/>
    <property type="match status" value="1"/>
</dbReference>
<comment type="pathway">
    <text evidence="1 6">Metabolic intermediate biosynthesis; chorismate biosynthesis; chorismate from D-erythrose 4-phosphate and phosphoenolpyruvate: step 4/7.</text>
</comment>
<evidence type="ECO:0000313" key="10">
    <source>
        <dbReference type="EMBL" id="MBU9713375.1"/>
    </source>
</evidence>
<keyword evidence="4 6" id="KW-0057">Aromatic amino acid biosynthesis</keyword>
<feature type="binding site" evidence="6">
    <location>
        <begin position="126"/>
        <end position="130"/>
    </location>
    <ligand>
        <name>NADP(+)</name>
        <dbReference type="ChEBI" id="CHEBI:58349"/>
    </ligand>
</feature>
<dbReference type="InterPro" id="IPR022893">
    <property type="entry name" value="Shikimate_DH_fam"/>
</dbReference>
<dbReference type="Pfam" id="PF01488">
    <property type="entry name" value="Shikimate_DH"/>
    <property type="match status" value="1"/>
</dbReference>
<proteinExistence type="inferred from homology"/>
<comment type="catalytic activity">
    <reaction evidence="5 6">
        <text>shikimate + NADP(+) = 3-dehydroshikimate + NADPH + H(+)</text>
        <dbReference type="Rhea" id="RHEA:17737"/>
        <dbReference type="ChEBI" id="CHEBI:15378"/>
        <dbReference type="ChEBI" id="CHEBI:16630"/>
        <dbReference type="ChEBI" id="CHEBI:36208"/>
        <dbReference type="ChEBI" id="CHEBI:57783"/>
        <dbReference type="ChEBI" id="CHEBI:58349"/>
        <dbReference type="EC" id="1.1.1.25"/>
    </reaction>
</comment>
<dbReference type="EMBL" id="JAHQCS010000134">
    <property type="protein sequence ID" value="MBU9713375.1"/>
    <property type="molecule type" value="Genomic_DNA"/>
</dbReference>
<evidence type="ECO:0000256" key="2">
    <source>
        <dbReference type="ARBA" id="ARBA00012962"/>
    </source>
</evidence>
<dbReference type="NCBIfam" id="NF001319">
    <property type="entry name" value="PRK00258.3-3"/>
    <property type="match status" value="1"/>
</dbReference>
<feature type="binding site" evidence="6">
    <location>
        <position position="62"/>
    </location>
    <ligand>
        <name>shikimate</name>
        <dbReference type="ChEBI" id="CHEBI:36208"/>
    </ligand>
</feature>
<reference evidence="10 11" key="1">
    <citation type="submission" date="2021-06" db="EMBL/GenBank/DDBJ databases">
        <title>Bacillus sp. RD4P76, an endophyte from a halophyte.</title>
        <authorList>
            <person name="Sun J.-Q."/>
        </authorList>
    </citation>
    <scope>NUCLEOTIDE SEQUENCE [LARGE SCALE GENOMIC DNA]</scope>
    <source>
        <strain evidence="10 11">CGMCC 1.15917</strain>
    </source>
</reference>
<feature type="binding site" evidence="6">
    <location>
        <position position="218"/>
    </location>
    <ligand>
        <name>NADP(+)</name>
        <dbReference type="ChEBI" id="CHEBI:58349"/>
    </ligand>
</feature>
<dbReference type="RefSeq" id="WP_217067535.1">
    <property type="nucleotide sequence ID" value="NZ_JAHQCS010000134.1"/>
</dbReference>
<evidence type="ECO:0000256" key="5">
    <source>
        <dbReference type="ARBA" id="ARBA00049442"/>
    </source>
</evidence>
<feature type="binding site" evidence="6">
    <location>
        <begin position="15"/>
        <end position="17"/>
    </location>
    <ligand>
        <name>shikimate</name>
        <dbReference type="ChEBI" id="CHEBI:36208"/>
    </ligand>
</feature>
<dbReference type="InterPro" id="IPR013708">
    <property type="entry name" value="Shikimate_DH-bd_N"/>
</dbReference>
<feature type="domain" description="Shikimate dehydrogenase substrate binding N-terminal" evidence="8">
    <location>
        <begin position="7"/>
        <end position="89"/>
    </location>
</feature>